<dbReference type="PANTHER" id="PTHR21403">
    <property type="entry name" value="ATP PHOSPHORIBOSYLTRANSFERASE ATP-PRTASE"/>
    <property type="match status" value="1"/>
</dbReference>
<evidence type="ECO:0000256" key="5">
    <source>
        <dbReference type="ARBA" id="ARBA00011946"/>
    </source>
</evidence>
<keyword evidence="15" id="KW-0460">Magnesium</keyword>
<dbReference type="PROSITE" id="PS01316">
    <property type="entry name" value="ATP_P_PHORIBOSYLTR"/>
    <property type="match status" value="1"/>
</dbReference>
<evidence type="ECO:0000256" key="10">
    <source>
        <dbReference type="ARBA" id="ARBA00022679"/>
    </source>
</evidence>
<evidence type="ECO:0000256" key="9">
    <source>
        <dbReference type="ARBA" id="ARBA00022676"/>
    </source>
</evidence>
<organism evidence="18 19">
    <name type="scientific">Acidipropionibacterium jensenii</name>
    <dbReference type="NCBI Taxonomy" id="1749"/>
    <lineage>
        <taxon>Bacteria</taxon>
        <taxon>Bacillati</taxon>
        <taxon>Actinomycetota</taxon>
        <taxon>Actinomycetes</taxon>
        <taxon>Propionibacteriales</taxon>
        <taxon>Propionibacteriaceae</taxon>
        <taxon>Acidipropionibacterium</taxon>
    </lineage>
</organism>
<dbReference type="CDD" id="cd13591">
    <property type="entry name" value="PBP2_HisGL1"/>
    <property type="match status" value="1"/>
</dbReference>
<dbReference type="GO" id="GO:0005524">
    <property type="term" value="F:ATP binding"/>
    <property type="evidence" value="ECO:0007669"/>
    <property type="project" value="UniProtKB-KW"/>
</dbReference>
<comment type="catalytic activity">
    <reaction evidence="1 15">
        <text>1-(5-phospho-beta-D-ribosyl)-ATP + diphosphate = 5-phospho-alpha-D-ribose 1-diphosphate + ATP</text>
        <dbReference type="Rhea" id="RHEA:18473"/>
        <dbReference type="ChEBI" id="CHEBI:30616"/>
        <dbReference type="ChEBI" id="CHEBI:33019"/>
        <dbReference type="ChEBI" id="CHEBI:58017"/>
        <dbReference type="ChEBI" id="CHEBI:73183"/>
        <dbReference type="EC" id="2.4.2.17"/>
    </reaction>
</comment>
<dbReference type="KEGG" id="aji:C0Z10_05035"/>
<evidence type="ECO:0000256" key="7">
    <source>
        <dbReference type="ARBA" id="ARBA00022490"/>
    </source>
</evidence>
<dbReference type="SUPFAM" id="SSF53850">
    <property type="entry name" value="Periplasmic binding protein-like II"/>
    <property type="match status" value="1"/>
</dbReference>
<comment type="subcellular location">
    <subcellularLocation>
        <location evidence="2 15">Cytoplasm</location>
    </subcellularLocation>
</comment>
<dbReference type="GO" id="GO:0003879">
    <property type="term" value="F:ATP phosphoribosyltransferase activity"/>
    <property type="evidence" value="ECO:0007669"/>
    <property type="project" value="UniProtKB-UniRule"/>
</dbReference>
<dbReference type="Pfam" id="PF08029">
    <property type="entry name" value="HisG_C"/>
    <property type="match status" value="1"/>
</dbReference>
<proteinExistence type="inferred from homology"/>
<dbReference type="GO" id="GO:0005737">
    <property type="term" value="C:cytoplasm"/>
    <property type="evidence" value="ECO:0007669"/>
    <property type="project" value="UniProtKB-SubCell"/>
</dbReference>
<dbReference type="AlphaFoldDB" id="A0A3Q9UD72"/>
<keyword evidence="7 15" id="KW-0963">Cytoplasm</keyword>
<evidence type="ECO:0000259" key="17">
    <source>
        <dbReference type="Pfam" id="PF08029"/>
    </source>
</evidence>
<evidence type="ECO:0000313" key="19">
    <source>
        <dbReference type="Proteomes" id="UP000285875"/>
    </source>
</evidence>
<keyword evidence="13 15" id="KW-0368">Histidine biosynthesis</keyword>
<dbReference type="InterPro" id="IPR020621">
    <property type="entry name" value="ATP-PRT_HisG_long"/>
</dbReference>
<evidence type="ECO:0000259" key="16">
    <source>
        <dbReference type="Pfam" id="PF01634"/>
    </source>
</evidence>
<dbReference type="Gene3D" id="3.30.70.120">
    <property type="match status" value="1"/>
</dbReference>
<feature type="domain" description="Histidine biosynthesis HisG C-terminal" evidence="17">
    <location>
        <begin position="223"/>
        <end position="294"/>
    </location>
</feature>
<dbReference type="InterPro" id="IPR018198">
    <property type="entry name" value="ATP_PRibTrfase_CS"/>
</dbReference>
<dbReference type="Proteomes" id="UP000285875">
    <property type="component" value="Chromosome"/>
</dbReference>
<dbReference type="EC" id="2.4.2.17" evidence="5 15"/>
<comment type="cofactor">
    <cofactor evidence="15">
        <name>Mg(2+)</name>
        <dbReference type="ChEBI" id="CHEBI:18420"/>
    </cofactor>
</comment>
<feature type="domain" description="ATP phosphoribosyltransferase catalytic" evidence="16">
    <location>
        <begin position="67"/>
        <end position="217"/>
    </location>
</feature>
<dbReference type="GO" id="GO:0000287">
    <property type="term" value="F:magnesium ion binding"/>
    <property type="evidence" value="ECO:0007669"/>
    <property type="project" value="UniProtKB-UniRule"/>
</dbReference>
<dbReference type="InterPro" id="IPR013115">
    <property type="entry name" value="HisG_C"/>
</dbReference>
<evidence type="ECO:0000256" key="12">
    <source>
        <dbReference type="ARBA" id="ARBA00022840"/>
    </source>
</evidence>
<evidence type="ECO:0000256" key="4">
    <source>
        <dbReference type="ARBA" id="ARBA00007955"/>
    </source>
</evidence>
<gene>
    <name evidence="15" type="primary">hisG</name>
    <name evidence="18" type="ORF">C0Z10_05035</name>
</gene>
<keyword evidence="9 15" id="KW-0328">Glycosyltransferase</keyword>
<sequence length="298" mass="32498">MSTSTSEPDRTDVHDQEAQLRIAVPNKGALSEAAASLLLEAGYRQRTDRKDLRLFDEENGVEFFYLRPRDIAIYVGEGTLDLGITGRDLLLDSGAEAVEVKGLGFGRSRFRFAGREGLRSVDELDGRRIATSYPGLLKRYLDERGISARLVHLDGAVESSIGLGVADAIADVVETGTTLRKAGLAVFGDVILESEGVLIRRHGFDGGPAFDHFMKRIEGVRVARNYVMLDYDVPEAALEQASSLTPGLESPTVSPLSRQGWYAVRAMVPKTQVQGLMDQLWDTGARAILSTDIAACRI</sequence>
<evidence type="ECO:0000313" key="18">
    <source>
        <dbReference type="EMBL" id="AZZ39221.1"/>
    </source>
</evidence>
<dbReference type="Gene3D" id="3.40.190.10">
    <property type="entry name" value="Periplasmic binding protein-like II"/>
    <property type="match status" value="2"/>
</dbReference>
<dbReference type="EMBL" id="CP025570">
    <property type="protein sequence ID" value="AZZ39221.1"/>
    <property type="molecule type" value="Genomic_DNA"/>
</dbReference>
<evidence type="ECO:0000256" key="11">
    <source>
        <dbReference type="ARBA" id="ARBA00022741"/>
    </source>
</evidence>
<dbReference type="Pfam" id="PF01634">
    <property type="entry name" value="HisG"/>
    <property type="match status" value="1"/>
</dbReference>
<evidence type="ECO:0000256" key="2">
    <source>
        <dbReference type="ARBA" id="ARBA00004496"/>
    </source>
</evidence>
<comment type="pathway">
    <text evidence="3 15">Amino-acid biosynthesis; L-histidine biosynthesis; L-histidine from 5-phospho-alpha-D-ribose 1-diphosphate: step 1/9.</text>
</comment>
<dbReference type="NCBIfam" id="TIGR03455">
    <property type="entry name" value="HisG_C-term"/>
    <property type="match status" value="1"/>
</dbReference>
<keyword evidence="8 15" id="KW-0028">Amino-acid biosynthesis</keyword>
<keyword evidence="12 15" id="KW-0067">ATP-binding</keyword>
<comment type="activity regulation">
    <text evidence="15">Feedback inhibited by histidine.</text>
</comment>
<evidence type="ECO:0000256" key="6">
    <source>
        <dbReference type="ARBA" id="ARBA00020998"/>
    </source>
</evidence>
<evidence type="ECO:0000256" key="1">
    <source>
        <dbReference type="ARBA" id="ARBA00000915"/>
    </source>
</evidence>
<dbReference type="InterPro" id="IPR015867">
    <property type="entry name" value="N-reg_PII/ATP_PRibTrfase_C"/>
</dbReference>
<accession>A0A3Q9UD72</accession>
<dbReference type="InterPro" id="IPR011322">
    <property type="entry name" value="N-reg_PII-like_a/b"/>
</dbReference>
<comment type="function">
    <text evidence="14 15">Catalyzes the condensation of ATP and 5-phosphoribose 1-diphosphate to form N'-(5'-phosphoribosyl)-ATP (PR-ATP). Has a crucial role in the pathway because the rate of histidine biosynthesis seems to be controlled primarily by regulation of HisG enzymatic activity.</text>
</comment>
<name>A0A3Q9UD72_9ACTN</name>
<dbReference type="PANTHER" id="PTHR21403:SF8">
    <property type="entry name" value="ATP PHOSPHORIBOSYLTRANSFERASE"/>
    <property type="match status" value="1"/>
</dbReference>
<dbReference type="InterPro" id="IPR013820">
    <property type="entry name" value="ATP_PRibTrfase_cat"/>
</dbReference>
<dbReference type="GO" id="GO:0000105">
    <property type="term" value="P:L-histidine biosynthetic process"/>
    <property type="evidence" value="ECO:0007669"/>
    <property type="project" value="UniProtKB-UniRule"/>
</dbReference>
<evidence type="ECO:0000256" key="13">
    <source>
        <dbReference type="ARBA" id="ARBA00023102"/>
    </source>
</evidence>
<keyword evidence="10 15" id="KW-0808">Transferase</keyword>
<keyword evidence="15" id="KW-0479">Metal-binding</keyword>
<dbReference type="UniPathway" id="UPA00031">
    <property type="reaction ID" value="UER00006"/>
</dbReference>
<dbReference type="HAMAP" id="MF_00079">
    <property type="entry name" value="HisG_Long"/>
    <property type="match status" value="1"/>
</dbReference>
<comment type="similarity">
    <text evidence="4 15">Belongs to the ATP phosphoribosyltransferase family. Long subfamily.</text>
</comment>
<reference evidence="19" key="1">
    <citation type="submission" date="2017-12" db="EMBL/GenBank/DDBJ databases">
        <title>Whole genome sequencing of Acidipropionibacterium jensenii strains JS279 and JS280.</title>
        <authorList>
            <person name="Deptula P."/>
            <person name="Laine P."/>
            <person name="Smolander O.-P."/>
            <person name="Paulin L."/>
            <person name="Auvinen P."/>
            <person name="Varmanen P."/>
        </authorList>
    </citation>
    <scope>NUCLEOTIDE SEQUENCE [LARGE SCALE GENOMIC DNA]</scope>
    <source>
        <strain evidence="19">JS280</strain>
    </source>
</reference>
<dbReference type="FunFam" id="3.30.70.120:FF:000003">
    <property type="entry name" value="ATP phosphoribosyltransferase"/>
    <property type="match status" value="1"/>
</dbReference>
<evidence type="ECO:0000256" key="8">
    <source>
        <dbReference type="ARBA" id="ARBA00022605"/>
    </source>
</evidence>
<dbReference type="InterPro" id="IPR001348">
    <property type="entry name" value="ATP_PRibTrfase_HisG"/>
</dbReference>
<dbReference type="SUPFAM" id="SSF54913">
    <property type="entry name" value="GlnB-like"/>
    <property type="match status" value="1"/>
</dbReference>
<evidence type="ECO:0000256" key="3">
    <source>
        <dbReference type="ARBA" id="ARBA00004667"/>
    </source>
</evidence>
<evidence type="ECO:0000256" key="15">
    <source>
        <dbReference type="HAMAP-Rule" id="MF_00079"/>
    </source>
</evidence>
<keyword evidence="11 15" id="KW-0547">Nucleotide-binding</keyword>
<dbReference type="NCBIfam" id="TIGR00070">
    <property type="entry name" value="hisG"/>
    <property type="match status" value="1"/>
</dbReference>
<evidence type="ECO:0000256" key="14">
    <source>
        <dbReference type="ARBA" id="ARBA00024861"/>
    </source>
</evidence>
<protein>
    <recommendedName>
        <fullName evidence="6 15">ATP phosphoribosyltransferase</fullName>
        <shortName evidence="15">ATP-PRT</shortName>
        <shortName evidence="15">ATP-PRTase</shortName>
        <ecNumber evidence="5 15">2.4.2.17</ecNumber>
    </recommendedName>
</protein>